<reference evidence="13" key="1">
    <citation type="submission" date="2020-08" db="EMBL/GenBank/DDBJ databases">
        <authorList>
            <person name="Liu C."/>
            <person name="Sun Q."/>
        </authorList>
    </citation>
    <scope>NUCLEOTIDE SEQUENCE</scope>
    <source>
        <strain evidence="13">BX16</strain>
    </source>
</reference>
<dbReference type="InterPro" id="IPR027417">
    <property type="entry name" value="P-loop_NTPase"/>
</dbReference>
<dbReference type="RefSeq" id="WP_177264226.1">
    <property type="nucleotide sequence ID" value="NZ_JACRWC010000029.1"/>
</dbReference>
<keyword evidence="6 8" id="KW-0418">Kinase</keyword>
<dbReference type="PIRSF" id="PIRSF035805">
    <property type="entry name" value="TK_cell"/>
    <property type="match status" value="1"/>
</dbReference>
<feature type="binding site" evidence="10">
    <location>
        <position position="177"/>
    </location>
    <ligand>
        <name>substrate</name>
    </ligand>
</feature>
<evidence type="ECO:0000256" key="10">
    <source>
        <dbReference type="PIRSR" id="PIRSR035805-2"/>
    </source>
</evidence>
<evidence type="ECO:0000256" key="9">
    <source>
        <dbReference type="PIRSR" id="PIRSR035805-1"/>
    </source>
</evidence>
<evidence type="ECO:0000256" key="12">
    <source>
        <dbReference type="RuleBase" id="RU004165"/>
    </source>
</evidence>
<keyword evidence="3 8" id="KW-0237">DNA synthesis</keyword>
<evidence type="ECO:0000313" key="14">
    <source>
        <dbReference type="Proteomes" id="UP000644115"/>
    </source>
</evidence>
<evidence type="ECO:0000256" key="7">
    <source>
        <dbReference type="ARBA" id="ARBA00022840"/>
    </source>
</evidence>
<comment type="catalytic activity">
    <reaction evidence="8 11">
        <text>thymidine + ATP = dTMP + ADP + H(+)</text>
        <dbReference type="Rhea" id="RHEA:19129"/>
        <dbReference type="ChEBI" id="CHEBI:15378"/>
        <dbReference type="ChEBI" id="CHEBI:17748"/>
        <dbReference type="ChEBI" id="CHEBI:30616"/>
        <dbReference type="ChEBI" id="CHEBI:63528"/>
        <dbReference type="ChEBI" id="CHEBI:456216"/>
        <dbReference type="EC" id="2.7.1.21"/>
    </reaction>
</comment>
<comment type="subunit">
    <text evidence="8">Homotetramer.</text>
</comment>
<feature type="binding site" evidence="8">
    <location>
        <position position="181"/>
    </location>
    <ligand>
        <name>Zn(2+)</name>
        <dbReference type="ChEBI" id="CHEBI:29105"/>
    </ligand>
</feature>
<feature type="binding site" evidence="8">
    <location>
        <begin position="9"/>
        <end position="16"/>
    </location>
    <ligand>
        <name>ATP</name>
        <dbReference type="ChEBI" id="CHEBI:30616"/>
    </ligand>
</feature>
<evidence type="ECO:0000256" key="8">
    <source>
        <dbReference type="HAMAP-Rule" id="MF_00124"/>
    </source>
</evidence>
<dbReference type="Proteomes" id="UP000644115">
    <property type="component" value="Unassembled WGS sequence"/>
</dbReference>
<feature type="active site" description="Proton acceptor" evidence="8 9">
    <location>
        <position position="88"/>
    </location>
</feature>
<dbReference type="AlphaFoldDB" id="A0A923SM07"/>
<dbReference type="InterPro" id="IPR001267">
    <property type="entry name" value="Thymidine_kinase"/>
</dbReference>
<name>A0A923SM07_9FIRM</name>
<dbReference type="GO" id="GO:0008270">
    <property type="term" value="F:zinc ion binding"/>
    <property type="evidence" value="ECO:0007669"/>
    <property type="project" value="UniProtKB-UniRule"/>
</dbReference>
<comment type="subcellular location">
    <subcellularLocation>
        <location evidence="8">Cytoplasm</location>
    </subcellularLocation>
</comment>
<keyword evidence="14" id="KW-1185">Reference proteome</keyword>
<dbReference type="SUPFAM" id="SSF57716">
    <property type="entry name" value="Glucocorticoid receptor-like (DNA-binding domain)"/>
    <property type="match status" value="1"/>
</dbReference>
<dbReference type="InterPro" id="IPR020633">
    <property type="entry name" value="Thymidine_kinase_CS"/>
</dbReference>
<dbReference type="NCBIfam" id="NF003300">
    <property type="entry name" value="PRK04296.1-5"/>
    <property type="match status" value="1"/>
</dbReference>
<keyword evidence="4 8" id="KW-0808">Transferase</keyword>
<dbReference type="GO" id="GO:0005524">
    <property type="term" value="F:ATP binding"/>
    <property type="evidence" value="ECO:0007669"/>
    <property type="project" value="UniProtKB-UniRule"/>
</dbReference>
<keyword evidence="7 8" id="KW-0067">ATP-binding</keyword>
<dbReference type="GO" id="GO:0005829">
    <property type="term" value="C:cytosol"/>
    <property type="evidence" value="ECO:0007669"/>
    <property type="project" value="TreeGrafter"/>
</dbReference>
<evidence type="ECO:0000256" key="1">
    <source>
        <dbReference type="ARBA" id="ARBA00007587"/>
    </source>
</evidence>
<evidence type="ECO:0000256" key="2">
    <source>
        <dbReference type="ARBA" id="ARBA00012118"/>
    </source>
</evidence>
<dbReference type="Gene3D" id="3.40.50.300">
    <property type="entry name" value="P-loop containing nucleotide triphosphate hydrolases"/>
    <property type="match status" value="1"/>
</dbReference>
<feature type="binding site" evidence="10">
    <location>
        <begin position="169"/>
        <end position="172"/>
    </location>
    <ligand>
        <name>substrate</name>
    </ligand>
</feature>
<evidence type="ECO:0000256" key="4">
    <source>
        <dbReference type="ARBA" id="ARBA00022679"/>
    </source>
</evidence>
<evidence type="ECO:0000256" key="11">
    <source>
        <dbReference type="RuleBase" id="RU000544"/>
    </source>
</evidence>
<feature type="binding site" evidence="8">
    <location>
        <position position="147"/>
    </location>
    <ligand>
        <name>Zn(2+)</name>
        <dbReference type="ChEBI" id="CHEBI:29105"/>
    </ligand>
</feature>
<evidence type="ECO:0000256" key="3">
    <source>
        <dbReference type="ARBA" id="ARBA00022634"/>
    </source>
</evidence>
<feature type="binding site" evidence="8">
    <location>
        <position position="184"/>
    </location>
    <ligand>
        <name>Zn(2+)</name>
        <dbReference type="ChEBI" id="CHEBI:29105"/>
    </ligand>
</feature>
<dbReference type="PROSITE" id="PS00603">
    <property type="entry name" value="TK_CELLULAR_TYPE"/>
    <property type="match status" value="1"/>
</dbReference>
<dbReference type="PANTHER" id="PTHR11441">
    <property type="entry name" value="THYMIDINE KINASE"/>
    <property type="match status" value="1"/>
</dbReference>
<keyword evidence="8" id="KW-0479">Metal-binding</keyword>
<feature type="binding site" evidence="8">
    <location>
        <position position="145"/>
    </location>
    <ligand>
        <name>Zn(2+)</name>
        <dbReference type="ChEBI" id="CHEBI:29105"/>
    </ligand>
</feature>
<protein>
    <recommendedName>
        <fullName evidence="2 8">Thymidine kinase</fullName>
        <ecNumber evidence="2 8">2.7.1.21</ecNumber>
    </recommendedName>
</protein>
<comment type="similarity">
    <text evidence="1 8 12">Belongs to the thymidine kinase family.</text>
</comment>
<dbReference type="GO" id="GO:0071897">
    <property type="term" value="P:DNA biosynthetic process"/>
    <property type="evidence" value="ECO:0007669"/>
    <property type="project" value="UniProtKB-KW"/>
</dbReference>
<evidence type="ECO:0000313" key="13">
    <source>
        <dbReference type="EMBL" id="MBC5998706.1"/>
    </source>
</evidence>
<accession>A0A923SM07</accession>
<dbReference type="SUPFAM" id="SSF52540">
    <property type="entry name" value="P-loop containing nucleoside triphosphate hydrolases"/>
    <property type="match status" value="1"/>
</dbReference>
<keyword evidence="5 8" id="KW-0547">Nucleotide-binding</keyword>
<dbReference type="EC" id="2.7.1.21" evidence="2 8"/>
<dbReference type="HAMAP" id="MF_00124">
    <property type="entry name" value="Thymidine_kinase"/>
    <property type="match status" value="1"/>
</dbReference>
<proteinExistence type="inferred from homology"/>
<gene>
    <name evidence="8" type="primary">tdk</name>
    <name evidence="13" type="ORF">H8876_01615</name>
</gene>
<dbReference type="Pfam" id="PF00265">
    <property type="entry name" value="TK"/>
    <property type="match status" value="1"/>
</dbReference>
<sequence>MAQLYYRYSTMNAGKSIEVIKVAHNYEERGKRVLALVPGVDDRYGKGKITSRIGLSRDATIVNEDTNILEIFMRENSIQPIDCVVLDECQFLKKHHVEELIEIVDSFDIPVLAYGLKNDFKNELFEGSYYMLIYADKIEEIKTICWCGRKATMVARVVDGKFVKSGEQILVGGDDMYVSLCRRHYNEGSLGPNGGRLTPVNTKFLETPHMDSEKE</sequence>
<evidence type="ECO:0000256" key="6">
    <source>
        <dbReference type="ARBA" id="ARBA00022777"/>
    </source>
</evidence>
<organism evidence="13 14">
    <name type="scientific">Lentihominibacter faecis</name>
    <dbReference type="NCBI Taxonomy" id="2764712"/>
    <lineage>
        <taxon>Bacteria</taxon>
        <taxon>Bacillati</taxon>
        <taxon>Bacillota</taxon>
        <taxon>Clostridia</taxon>
        <taxon>Peptostreptococcales</taxon>
        <taxon>Anaerovoracaceae</taxon>
        <taxon>Lentihominibacter</taxon>
    </lineage>
</organism>
<dbReference type="GO" id="GO:0046104">
    <property type="term" value="P:thymidine metabolic process"/>
    <property type="evidence" value="ECO:0007669"/>
    <property type="project" value="TreeGrafter"/>
</dbReference>
<dbReference type="GO" id="GO:0004797">
    <property type="term" value="F:thymidine kinase activity"/>
    <property type="evidence" value="ECO:0007669"/>
    <property type="project" value="UniProtKB-UniRule"/>
</dbReference>
<dbReference type="EMBL" id="JACRWC010000029">
    <property type="protein sequence ID" value="MBC5998706.1"/>
    <property type="molecule type" value="Genomic_DNA"/>
</dbReference>
<keyword evidence="8" id="KW-0862">Zinc</keyword>
<dbReference type="Gene3D" id="3.30.60.20">
    <property type="match status" value="1"/>
</dbReference>
<keyword evidence="8" id="KW-0963">Cytoplasm</keyword>
<evidence type="ECO:0000256" key="5">
    <source>
        <dbReference type="ARBA" id="ARBA00022741"/>
    </source>
</evidence>
<feature type="binding site" evidence="8">
    <location>
        <begin position="87"/>
        <end position="90"/>
    </location>
    <ligand>
        <name>ATP</name>
        <dbReference type="ChEBI" id="CHEBI:30616"/>
    </ligand>
</feature>
<dbReference type="PANTHER" id="PTHR11441:SF0">
    <property type="entry name" value="THYMIDINE KINASE, CYTOSOLIC"/>
    <property type="match status" value="1"/>
</dbReference>
<comment type="caution">
    <text evidence="13">The sequence shown here is derived from an EMBL/GenBank/DDBJ whole genome shotgun (WGS) entry which is preliminary data.</text>
</comment>